<gene>
    <name evidence="1" type="ORF">DB43_GE00080</name>
</gene>
<dbReference type="EMBL" id="JSAM01000074">
    <property type="protein sequence ID" value="KIA77527.1"/>
    <property type="molecule type" value="Genomic_DNA"/>
</dbReference>
<evidence type="ECO:0000313" key="2">
    <source>
        <dbReference type="Proteomes" id="UP000031307"/>
    </source>
</evidence>
<name>A0A0C1E8K9_9BACT</name>
<organism evidence="1 2">
    <name type="scientific">Parachlamydia acanthamoebae</name>
    <dbReference type="NCBI Taxonomy" id="83552"/>
    <lineage>
        <taxon>Bacteria</taxon>
        <taxon>Pseudomonadati</taxon>
        <taxon>Chlamydiota</taxon>
        <taxon>Chlamydiia</taxon>
        <taxon>Parachlamydiales</taxon>
        <taxon>Parachlamydiaceae</taxon>
        <taxon>Parachlamydia</taxon>
    </lineage>
</organism>
<evidence type="ECO:0000313" key="1">
    <source>
        <dbReference type="EMBL" id="KIA77527.1"/>
    </source>
</evidence>
<dbReference type="PATRIC" id="fig|83552.4.peg.1276"/>
<protein>
    <submittedName>
        <fullName evidence="1">Uncharacterized protein</fullName>
    </submittedName>
</protein>
<sequence length="318" mass="37594">MLKHIIFTLASFGLLRASLSAQLPDPLPEQFTVNQRWFSWTSDFDIETKEYRLGYIHRKFISWMIEYEFRDIYDQLESRAKARWLSWGAVFDVIDAMDNPLGIVEERIFTFFPTFDIISPTREILAIAKLNFWGTRYTLKDPVTDISMVTLYRPFFRWKENWTVTIENPALFNQKQIDPRLFLIVMALQSDREMWARKRRRNSKSSYSKVPFACTMQDLLDTEKLSDTKNAFNALREQLEIYRSILTSVDPSEFDLEQVEEIVETKLQSIEYPSTENEKGEERIISGLQYLMPLLDSNELTDGQKSALYMLIDYKLNK</sequence>
<reference evidence="1 2" key="1">
    <citation type="journal article" date="2014" name="Mol. Biol. Evol.">
        <title>Massive expansion of Ubiquitination-related gene families within the Chlamydiae.</title>
        <authorList>
            <person name="Domman D."/>
            <person name="Collingro A."/>
            <person name="Lagkouvardos I."/>
            <person name="Gehre L."/>
            <person name="Weinmaier T."/>
            <person name="Rattei T."/>
            <person name="Subtil A."/>
            <person name="Horn M."/>
        </authorList>
    </citation>
    <scope>NUCLEOTIDE SEQUENCE [LARGE SCALE GENOMIC DNA]</scope>
    <source>
        <strain evidence="1 2">OEW1</strain>
    </source>
</reference>
<comment type="caution">
    <text evidence="1">The sequence shown here is derived from an EMBL/GenBank/DDBJ whole genome shotgun (WGS) entry which is preliminary data.</text>
</comment>
<dbReference type="Proteomes" id="UP000031307">
    <property type="component" value="Unassembled WGS sequence"/>
</dbReference>
<proteinExistence type="predicted"/>
<dbReference type="RefSeq" id="WP_006341117.1">
    <property type="nucleotide sequence ID" value="NZ_BAWW01000008.1"/>
</dbReference>
<accession>A0A0C1E8K9</accession>
<dbReference type="AlphaFoldDB" id="A0A0C1E8K9"/>